<dbReference type="Pfam" id="PF03382">
    <property type="entry name" value="DUF285"/>
    <property type="match status" value="2"/>
</dbReference>
<reference evidence="2" key="1">
    <citation type="submission" date="2020-06" db="EMBL/GenBank/DDBJ databases">
        <authorList>
            <consortium name="Plant Systems Biology data submission"/>
        </authorList>
    </citation>
    <scope>NUCLEOTIDE SEQUENCE</scope>
    <source>
        <strain evidence="2">D6</strain>
    </source>
</reference>
<feature type="compositionally biased region" description="Low complexity" evidence="1">
    <location>
        <begin position="1357"/>
        <end position="1373"/>
    </location>
</feature>
<proteinExistence type="predicted"/>
<dbReference type="InterPro" id="IPR005046">
    <property type="entry name" value="DUF285"/>
</dbReference>
<feature type="compositionally biased region" description="Polar residues" evidence="1">
    <location>
        <begin position="654"/>
        <end position="671"/>
    </location>
</feature>
<feature type="region of interest" description="Disordered" evidence="1">
    <location>
        <begin position="1180"/>
        <end position="1397"/>
    </location>
</feature>
<evidence type="ECO:0008006" key="4">
    <source>
        <dbReference type="Google" id="ProtNLM"/>
    </source>
</evidence>
<feature type="compositionally biased region" description="Basic and acidic residues" evidence="1">
    <location>
        <begin position="1"/>
        <end position="20"/>
    </location>
</feature>
<feature type="compositionally biased region" description="Low complexity" evidence="1">
    <location>
        <begin position="1255"/>
        <end position="1268"/>
    </location>
</feature>
<feature type="compositionally biased region" description="Low complexity" evidence="1">
    <location>
        <begin position="1380"/>
        <end position="1397"/>
    </location>
</feature>
<evidence type="ECO:0000256" key="1">
    <source>
        <dbReference type="SAM" id="MobiDB-lite"/>
    </source>
</evidence>
<feature type="compositionally biased region" description="Pro residues" evidence="1">
    <location>
        <begin position="1183"/>
        <end position="1192"/>
    </location>
</feature>
<sequence length="1721" mass="182265">MARSGHDEAERQPDSLHDSNTDTGCSFYEVDIEVSRGESQQDATACEYENDDVHTAREDDVEYCHDSESDESSYQSALSADERERAIRRGVFKGIMCGYVTDMFRIFFRFIFETIKDLCMRLYRCIKRGNGRESEDHAMPLEDALDYAMGLEDAGRAVELGQSLHNTSAHANITAATGSSTTTGTTTATTQAATSTMAGQMATTAAQSAATATATAAASATTIASTVVSAVASAGVATQVGVAVGVAAVSAAAVVSGVAMAPVSAPVPASPFVATDDFYGRPPPPQGDFVPPPCTGSSDFKQGYVELQIQALPEGALPDYRDHIEALFREVYNNISGMCLDPFIRVVHNATIEDWETFVIMGDDDGTDGSTVTTVFWLATVACNGCPDFEPLFDSTSIDEDDTGVHIFEIEEKPARTDGTQSSPPNISQLETNSEVLTSNQNAYEPNQKGLGHQRRELQQEQLGAPSINQFLGLFAATLGYNLGPMLHKESEGTVVVDDNVGLSTRVVFATTRAAPGFNGTLNNSTLGVGNVIASVGKEALEEFEEFIETNDGVIQAPFSNQLNALSECFINDNRKVVAINQGQTNPVCEQLEALLEDDSAPNQVDEEILTACILNPTANDCQELLVDIFDGFDETFVEQEPGNETSNHDGRNENSSPTTGNEPETPSGIPNTVAGAEAEAGLGIAPSETTNDMARTAAPSAYHTASPISIPNNAPVENPAIPQQYQSYTDEPALPPTSSNDLIMPTAYNDQSKVPNALPNGAPESNLDVVVLPVVAPVSPNMASQPHLEPPSPEEATADTASPVVPEAAADTSLSAKTSYGLNAFTNKGALQDTFVVPVRPTTPSPTVDANISPETEHELQKFSVVGGGDSLSSVPVTYTESLHSPSVPLRFGATVEPSVRPSAEPTVETTSENTVQVTPQSPLQPTTQPTPGPSSQVTPSGEPTVETTNENTVQVTPQSTLPPTMQPTPGPSPRPTELPTPGPTFEPTEQPTPGPTFEPTEPPTSRPTPWSPSESGLTPTSSTGSGTPTEQPTIEECNVAFDTYNKLYYLTLEGDIGVLLDDDVTDAFETAHGGMNSTVCDPILIDIEVEGRYTRRRLQEINPQIGLRIQTLQTSPGLPLPVGSDVTALVNSISSVLQGTGVVAILFSDTLQTRVPTSAPTKPPTTNPTLAPTELSTIAPIPQPTVPPGNPTRAPTGTPSTTPTIVPSESPTTSPTSVPTEKPISVPTNGPTLQPTVTLGRPSKVPSETPTKVSTVGPTPLPTVTVSNPTQVPSLTPTKPPTNIPTKVPTHAPIPVPTVSPGNPTKEPTKTQTKIPTTPTDVPTVGPAALPTKVPTIAPTPQPAASPGNPTNKAPTRTPTNPLTNMPTNLPSKAPSEAPTNVPTTSSPTVAPDTPNVIGDRTELIAALQAGDFSATSTYGAIETWDVTRVTSFQDVFAAAGGYSGYASFNEDISSWDVSAVTTFHNTFYQAAAFNKDLTNWDTSKSVNLEGMFQEATVFNGDLSGWNVAKVTSSAFMFQNSNFNRDISTWNVAAVQSFNYMFADTAYNQPMPLWSTAAGTNFLFMFKSNTDFNQDIQNWDLSSATTTANMFSGASSFDQDISIWNVNKVRNFQAMFANSASFNQPITAWQVGNAVNMLQMFQNSAFNQAIGTTWDISQVTSFNSMFKGAASLDRDLCNWGNNLLVTATVVDMFAGAFACPSQSDPNTGASPIGPFCHTC</sequence>
<accession>A0A9N8EC16</accession>
<dbReference type="Proteomes" id="UP001153069">
    <property type="component" value="Unassembled WGS sequence"/>
</dbReference>
<organism evidence="2 3">
    <name type="scientific">Seminavis robusta</name>
    <dbReference type="NCBI Taxonomy" id="568900"/>
    <lineage>
        <taxon>Eukaryota</taxon>
        <taxon>Sar</taxon>
        <taxon>Stramenopiles</taxon>
        <taxon>Ochrophyta</taxon>
        <taxon>Bacillariophyta</taxon>
        <taxon>Bacillariophyceae</taxon>
        <taxon>Bacillariophycidae</taxon>
        <taxon>Naviculales</taxon>
        <taxon>Naviculaceae</taxon>
        <taxon>Seminavis</taxon>
    </lineage>
</organism>
<evidence type="ECO:0000313" key="2">
    <source>
        <dbReference type="EMBL" id="CAB9518631.1"/>
    </source>
</evidence>
<keyword evidence="3" id="KW-1185">Reference proteome</keyword>
<evidence type="ECO:0000313" key="3">
    <source>
        <dbReference type="Proteomes" id="UP001153069"/>
    </source>
</evidence>
<name>A0A9N8EC16_9STRA</name>
<feature type="compositionally biased region" description="Pro residues" evidence="1">
    <location>
        <begin position="966"/>
        <end position="1012"/>
    </location>
</feature>
<comment type="caution">
    <text evidence="2">The sequence shown here is derived from an EMBL/GenBank/DDBJ whole genome shotgun (WGS) entry which is preliminary data.</text>
</comment>
<feature type="compositionally biased region" description="Low complexity" evidence="1">
    <location>
        <begin position="1193"/>
        <end position="1222"/>
    </location>
</feature>
<gene>
    <name evidence="2" type="ORF">SEMRO_950_G223790.1</name>
</gene>
<feature type="compositionally biased region" description="Low complexity" evidence="1">
    <location>
        <begin position="1306"/>
        <end position="1329"/>
    </location>
</feature>
<feature type="region of interest" description="Disordered" evidence="1">
    <location>
        <begin position="1156"/>
        <end position="1175"/>
    </location>
</feature>
<feature type="region of interest" description="Disordered" evidence="1">
    <location>
        <begin position="898"/>
        <end position="1034"/>
    </location>
</feature>
<feature type="compositionally biased region" description="Low complexity" evidence="1">
    <location>
        <begin position="916"/>
        <end position="965"/>
    </location>
</feature>
<feature type="region of interest" description="Disordered" evidence="1">
    <location>
        <begin position="639"/>
        <end position="674"/>
    </location>
</feature>
<dbReference type="EMBL" id="CAICTM010000948">
    <property type="protein sequence ID" value="CAB9518631.1"/>
    <property type="molecule type" value="Genomic_DNA"/>
</dbReference>
<feature type="region of interest" description="Disordered" evidence="1">
    <location>
        <begin position="1"/>
        <end position="24"/>
    </location>
</feature>
<feature type="compositionally biased region" description="Polar residues" evidence="1">
    <location>
        <begin position="1228"/>
        <end position="1239"/>
    </location>
</feature>
<feature type="compositionally biased region" description="Polar residues" evidence="1">
    <location>
        <begin position="418"/>
        <end position="445"/>
    </location>
</feature>
<feature type="region of interest" description="Disordered" evidence="1">
    <location>
        <begin position="782"/>
        <end position="807"/>
    </location>
</feature>
<feature type="region of interest" description="Disordered" evidence="1">
    <location>
        <begin position="411"/>
        <end position="455"/>
    </location>
</feature>
<feature type="compositionally biased region" description="Low complexity" evidence="1">
    <location>
        <begin position="1013"/>
        <end position="1034"/>
    </location>
</feature>
<protein>
    <recommendedName>
        <fullName evidence="4">BspA family leucine-rich repeat surface protein</fullName>
    </recommendedName>
</protein>
<feature type="region of interest" description="Disordered" evidence="1">
    <location>
        <begin position="699"/>
        <end position="762"/>
    </location>
</feature>